<dbReference type="Pfam" id="PF14518">
    <property type="entry name" value="Haem_oxygenas_2"/>
    <property type="match status" value="1"/>
</dbReference>
<reference evidence="1 2" key="1">
    <citation type="submission" date="2020-08" db="EMBL/GenBank/DDBJ databases">
        <title>Sequencing the genomes of 1000 actinobacteria strains.</title>
        <authorList>
            <person name="Klenk H.-P."/>
        </authorList>
    </citation>
    <scope>NUCLEOTIDE SEQUENCE [LARGE SCALE GENOMIC DNA]</scope>
    <source>
        <strain evidence="1 2">DSM 43149</strain>
    </source>
</reference>
<dbReference type="InterPro" id="IPR016084">
    <property type="entry name" value="Haem_Oase-like_multi-hlx"/>
</dbReference>
<organism evidence="1 2">
    <name type="scientific">Actinoplanes digitatis</name>
    <dbReference type="NCBI Taxonomy" id="1868"/>
    <lineage>
        <taxon>Bacteria</taxon>
        <taxon>Bacillati</taxon>
        <taxon>Actinomycetota</taxon>
        <taxon>Actinomycetes</taxon>
        <taxon>Micromonosporales</taxon>
        <taxon>Micromonosporaceae</taxon>
        <taxon>Actinoplanes</taxon>
    </lineage>
</organism>
<dbReference type="Gene3D" id="1.20.910.10">
    <property type="entry name" value="Heme oxygenase-like"/>
    <property type="match status" value="1"/>
</dbReference>
<gene>
    <name evidence="1" type="ORF">BJ971_003759</name>
</gene>
<dbReference type="EMBL" id="JACHNH010000001">
    <property type="protein sequence ID" value="MBB4763203.1"/>
    <property type="molecule type" value="Genomic_DNA"/>
</dbReference>
<comment type="caution">
    <text evidence="1">The sequence shown here is derived from an EMBL/GenBank/DDBJ whole genome shotgun (WGS) entry which is preliminary data.</text>
</comment>
<dbReference type="SMART" id="SM01236">
    <property type="entry name" value="Haem_oxygenase_2"/>
    <property type="match status" value="1"/>
</dbReference>
<evidence type="ECO:0000313" key="2">
    <source>
        <dbReference type="Proteomes" id="UP000578112"/>
    </source>
</evidence>
<dbReference type="RefSeq" id="WP_184994537.1">
    <property type="nucleotide sequence ID" value="NZ_BOMK01000010.1"/>
</dbReference>
<accession>A0A7W7HYV7</accession>
<keyword evidence="2" id="KW-1185">Reference proteome</keyword>
<evidence type="ECO:0000313" key="1">
    <source>
        <dbReference type="EMBL" id="MBB4763203.1"/>
    </source>
</evidence>
<proteinExistence type="predicted"/>
<name>A0A7W7HYV7_9ACTN</name>
<dbReference type="SUPFAM" id="SSF48613">
    <property type="entry name" value="Heme oxygenase-like"/>
    <property type="match status" value="1"/>
</dbReference>
<evidence type="ECO:0008006" key="3">
    <source>
        <dbReference type="Google" id="ProtNLM"/>
    </source>
</evidence>
<dbReference type="Proteomes" id="UP000578112">
    <property type="component" value="Unassembled WGS sequence"/>
</dbReference>
<dbReference type="AlphaFoldDB" id="A0A7W7HYV7"/>
<protein>
    <recommendedName>
        <fullName evidence="3">Iron-containing redox enzyme family protein</fullName>
    </recommendedName>
</protein>
<sequence length="336" mass="37197">MKLPMPRGPVSAQLIRALGRAPHDLDPGYVETPPTATTAGLADDDLQLTLFVLYELAYRGWDGVDDRWEWQPDLIRLRTAAENRFEAALRVLTAPHHDAVPEQLSAASIARRLVTMTEEDGPSLSEHLRRRATLRQFREFAAHRSVYHLREADPHTFAIPRLSGRAKAALIEIQIDEYGGGQVRRMHQELFRHTLTALDLDATYGAYVEVAPALTLATNNLMSLFGLHRRRRGALLGHLAAYEMTSTGPNQAYGSGLRRLGGDVDATRFYDEHVEADAVHEQIAAYDMCGSFCVAEPDLAADVLFGARCALALGAMWATSVLSHWDRGESSLLGFV</sequence>